<dbReference type="PANTHER" id="PTHR43785">
    <property type="entry name" value="GAMMA-GLUTAMYLPUTRESCINE SYNTHETASE"/>
    <property type="match status" value="1"/>
</dbReference>
<reference evidence="11 12" key="1">
    <citation type="submission" date="2018-07" db="EMBL/GenBank/DDBJ databases">
        <title>Sequencing the genomes of 1000 actinobacteria strains.</title>
        <authorList>
            <person name="Klenk H.-P."/>
        </authorList>
    </citation>
    <scope>NUCLEOTIDE SEQUENCE [LARGE SCALE GENOMIC DNA]</scope>
    <source>
        <strain evidence="11 12">DSM 14442</strain>
    </source>
</reference>
<evidence type="ECO:0000256" key="3">
    <source>
        <dbReference type="ARBA" id="ARBA00022598"/>
    </source>
</evidence>
<dbReference type="InterPro" id="IPR017536">
    <property type="entry name" value="Glutamine_synthetase_typeIII"/>
</dbReference>
<dbReference type="Gene3D" id="3.30.590.10">
    <property type="entry name" value="Glutamine synthetase/guanido kinase, catalytic domain"/>
    <property type="match status" value="1"/>
</dbReference>
<keyword evidence="4" id="KW-0547">Nucleotide-binding</keyword>
<evidence type="ECO:0000256" key="5">
    <source>
        <dbReference type="ARBA" id="ARBA00022840"/>
    </source>
</evidence>
<dbReference type="SUPFAM" id="SSF54368">
    <property type="entry name" value="Glutamine synthetase, N-terminal domain"/>
    <property type="match status" value="1"/>
</dbReference>
<dbReference type="Proteomes" id="UP000256727">
    <property type="component" value="Unassembled WGS sequence"/>
</dbReference>
<dbReference type="InterPro" id="IPR008147">
    <property type="entry name" value="Gln_synt_N"/>
</dbReference>
<evidence type="ECO:0000256" key="1">
    <source>
        <dbReference type="ARBA" id="ARBA00001946"/>
    </source>
</evidence>
<dbReference type="InterPro" id="IPR014746">
    <property type="entry name" value="Gln_synth/guanido_kin_cat_dom"/>
</dbReference>
<feature type="domain" description="GS catalytic" evidence="10">
    <location>
        <begin position="121"/>
        <end position="457"/>
    </location>
</feature>
<dbReference type="PANTHER" id="PTHR43785:SF14">
    <property type="entry name" value="GLUTAMINE SYNTHETASE"/>
    <property type="match status" value="1"/>
</dbReference>
<dbReference type="InterPro" id="IPR027303">
    <property type="entry name" value="Gln_synth_gly_rich_site"/>
</dbReference>
<dbReference type="NCBIfam" id="TIGR03105">
    <property type="entry name" value="gln_synth_III"/>
    <property type="match status" value="1"/>
</dbReference>
<evidence type="ECO:0000256" key="7">
    <source>
        <dbReference type="PROSITE-ProRule" id="PRU01330"/>
    </source>
</evidence>
<sequence>MTSTVPLTGADARPAPIGLPEPTLAELAAANDVRFLLATFVDMTGRPCAKLVPVSAADELQFEGMGFAGYAAGMIGQNPQDPDLVVFPDLASYAPLPFVKEGLAMVQCDPHVEGVPWPYAPRVALKHTLAKLAERGMRPMVGAELEYFLVSTADNGTIITADERDSSPNPCYDARGVTRMYEHLTEISAAMNSLGWGNYANDHEDGAGQFEQNFAYADALTTADRVITARYIIAMLAAERDMTATFMPKPFTDRPGNGMHLHLSLWDDSGPLFPDDSDGRSLGLSAQAYSFIGGVLEHSSALLAYLAPTVNSYKRRNAQTTVSGATWSPRKATYGGNDRTHFIRVPDGNRIELRGGDGSGNPYLMMASVLEAGLDGIDRQVNPGDPCGPGIQPDSAADLPSTLLHAAAALRADTTVLGALCGSRAVGEYYADAKEQEFLSWHNQVSQWEVDSYLTHV</sequence>
<evidence type="ECO:0000259" key="9">
    <source>
        <dbReference type="PROSITE" id="PS51986"/>
    </source>
</evidence>
<dbReference type="GO" id="GO:0006542">
    <property type="term" value="P:glutamine biosynthetic process"/>
    <property type="evidence" value="ECO:0007669"/>
    <property type="project" value="InterPro"/>
</dbReference>
<dbReference type="InterPro" id="IPR008146">
    <property type="entry name" value="Gln_synth_cat_dom"/>
</dbReference>
<gene>
    <name evidence="11" type="ORF">C8E99_1994</name>
</gene>
<organism evidence="11 12">
    <name type="scientific">Citricoccus muralis</name>
    <dbReference type="NCBI Taxonomy" id="169134"/>
    <lineage>
        <taxon>Bacteria</taxon>
        <taxon>Bacillati</taxon>
        <taxon>Actinomycetota</taxon>
        <taxon>Actinomycetes</taxon>
        <taxon>Micrococcales</taxon>
        <taxon>Micrococcaceae</taxon>
        <taxon>Citricoccus</taxon>
    </lineage>
</organism>
<evidence type="ECO:0000313" key="12">
    <source>
        <dbReference type="Proteomes" id="UP000256727"/>
    </source>
</evidence>
<evidence type="ECO:0000313" key="11">
    <source>
        <dbReference type="EMBL" id="REE04167.1"/>
    </source>
</evidence>
<keyword evidence="12" id="KW-1185">Reference proteome</keyword>
<evidence type="ECO:0000256" key="2">
    <source>
        <dbReference type="ARBA" id="ARBA00009897"/>
    </source>
</evidence>
<dbReference type="Pfam" id="PF00120">
    <property type="entry name" value="Gln-synt_C"/>
    <property type="match status" value="1"/>
</dbReference>
<dbReference type="InterPro" id="IPR036651">
    <property type="entry name" value="Gln_synt_N_sf"/>
</dbReference>
<dbReference type="GO" id="GO:0004356">
    <property type="term" value="F:glutamine synthetase activity"/>
    <property type="evidence" value="ECO:0007669"/>
    <property type="project" value="InterPro"/>
</dbReference>
<comment type="cofactor">
    <cofactor evidence="1">
        <name>Mg(2+)</name>
        <dbReference type="ChEBI" id="CHEBI:18420"/>
    </cofactor>
</comment>
<dbReference type="AlphaFoldDB" id="A0A3D9LFH9"/>
<dbReference type="EMBL" id="QREH01000001">
    <property type="protein sequence ID" value="REE04167.1"/>
    <property type="molecule type" value="Genomic_DNA"/>
</dbReference>
<keyword evidence="5" id="KW-0067">ATP-binding</keyword>
<protein>
    <submittedName>
        <fullName evidence="11">Gamma-glutamylmethylamide synthetase</fullName>
    </submittedName>
</protein>
<dbReference type="PROSITE" id="PS51987">
    <property type="entry name" value="GS_CATALYTIC"/>
    <property type="match status" value="1"/>
</dbReference>
<keyword evidence="3" id="KW-0436">Ligase</keyword>
<dbReference type="OrthoDB" id="9807095at2"/>
<evidence type="ECO:0000259" key="10">
    <source>
        <dbReference type="PROSITE" id="PS51987"/>
    </source>
</evidence>
<evidence type="ECO:0000256" key="4">
    <source>
        <dbReference type="ARBA" id="ARBA00022741"/>
    </source>
</evidence>
<proteinExistence type="inferred from homology"/>
<evidence type="ECO:0000256" key="6">
    <source>
        <dbReference type="ARBA" id="ARBA00022842"/>
    </source>
</evidence>
<name>A0A3D9LFH9_9MICC</name>
<dbReference type="PROSITE" id="PS00181">
    <property type="entry name" value="GLNA_ATP"/>
    <property type="match status" value="1"/>
</dbReference>
<accession>A0A3D9LFH9</accession>
<dbReference type="RefSeq" id="WP_115932148.1">
    <property type="nucleotide sequence ID" value="NZ_QREH01000001.1"/>
</dbReference>
<dbReference type="Gene3D" id="3.10.20.70">
    <property type="entry name" value="Glutamine synthetase, N-terminal domain"/>
    <property type="match status" value="1"/>
</dbReference>
<comment type="similarity">
    <text evidence="2 7 8">Belongs to the glutamine synthetase family.</text>
</comment>
<evidence type="ECO:0000256" key="8">
    <source>
        <dbReference type="RuleBase" id="RU000384"/>
    </source>
</evidence>
<keyword evidence="6" id="KW-0460">Magnesium</keyword>
<feature type="domain" description="GS beta-grasp" evidence="9">
    <location>
        <begin position="31"/>
        <end position="115"/>
    </location>
</feature>
<comment type="caution">
    <text evidence="11">The sequence shown here is derived from an EMBL/GenBank/DDBJ whole genome shotgun (WGS) entry which is preliminary data.</text>
</comment>
<dbReference type="GO" id="GO:0005524">
    <property type="term" value="F:ATP binding"/>
    <property type="evidence" value="ECO:0007669"/>
    <property type="project" value="UniProtKB-KW"/>
</dbReference>
<dbReference type="SUPFAM" id="SSF55931">
    <property type="entry name" value="Glutamine synthetase/guanido kinase"/>
    <property type="match status" value="1"/>
</dbReference>
<dbReference type="SMART" id="SM01230">
    <property type="entry name" value="Gln-synt_C"/>
    <property type="match status" value="1"/>
</dbReference>
<dbReference type="PROSITE" id="PS51986">
    <property type="entry name" value="GS_BETA_GRASP"/>
    <property type="match status" value="1"/>
</dbReference>